<dbReference type="Proteomes" id="UP000277204">
    <property type="component" value="Unassembled WGS sequence"/>
</dbReference>
<protein>
    <submittedName>
        <fullName evidence="1">Uncharacterized protein</fullName>
    </submittedName>
</protein>
<dbReference type="PANTHER" id="PTHR47027:SF25">
    <property type="entry name" value="REVERSE TRANSCRIPTASE DOMAIN-CONTAINING PROTEIN"/>
    <property type="match status" value="1"/>
</dbReference>
<reference evidence="1 2" key="1">
    <citation type="submission" date="2018-11" db="EMBL/GenBank/DDBJ databases">
        <authorList>
            <consortium name="Pathogen Informatics"/>
        </authorList>
    </citation>
    <scope>NUCLEOTIDE SEQUENCE [LARGE SCALE GENOMIC DNA]</scope>
    <source>
        <strain evidence="1 2">Zambia</strain>
    </source>
</reference>
<keyword evidence="2" id="KW-1185">Reference proteome</keyword>
<dbReference type="EMBL" id="UZAI01017640">
    <property type="protein sequence ID" value="VDP27723.1"/>
    <property type="molecule type" value="Genomic_DNA"/>
</dbReference>
<name>A0A3P8FZM8_9TREM</name>
<dbReference type="PANTHER" id="PTHR47027">
    <property type="entry name" value="REVERSE TRANSCRIPTASE DOMAIN-CONTAINING PROTEIN"/>
    <property type="match status" value="1"/>
</dbReference>
<dbReference type="AlphaFoldDB" id="A0A3P8FZM8"/>
<gene>
    <name evidence="1" type="ORF">SMRZ_LOCUS18391</name>
</gene>
<sequence>MLNRMKDSVDAKLRDQQDGFHKDLSCRDQIATLRIIVEQSVEWNSSLNINFIDCEKVFDSVDRRTLWKLLQHYGVPEKIVILIRDSYEGTQCKVMLG</sequence>
<evidence type="ECO:0000313" key="2">
    <source>
        <dbReference type="Proteomes" id="UP000277204"/>
    </source>
</evidence>
<organism evidence="1 2">
    <name type="scientific">Schistosoma margrebowiei</name>
    <dbReference type="NCBI Taxonomy" id="48269"/>
    <lineage>
        <taxon>Eukaryota</taxon>
        <taxon>Metazoa</taxon>
        <taxon>Spiralia</taxon>
        <taxon>Lophotrochozoa</taxon>
        <taxon>Platyhelminthes</taxon>
        <taxon>Trematoda</taxon>
        <taxon>Digenea</taxon>
        <taxon>Strigeidida</taxon>
        <taxon>Schistosomatoidea</taxon>
        <taxon>Schistosomatidae</taxon>
        <taxon>Schistosoma</taxon>
    </lineage>
</organism>
<proteinExistence type="predicted"/>
<evidence type="ECO:0000313" key="1">
    <source>
        <dbReference type="EMBL" id="VDP27723.1"/>
    </source>
</evidence>
<accession>A0A3P8FZM8</accession>